<evidence type="ECO:0000256" key="7">
    <source>
        <dbReference type="ARBA" id="ARBA00022692"/>
    </source>
</evidence>
<evidence type="ECO:0000313" key="13">
    <source>
        <dbReference type="Proteomes" id="UP000721236"/>
    </source>
</evidence>
<dbReference type="Pfam" id="PF08334">
    <property type="entry name" value="T2SSG"/>
    <property type="match status" value="1"/>
</dbReference>
<evidence type="ECO:0000256" key="9">
    <source>
        <dbReference type="ARBA" id="ARBA00023136"/>
    </source>
</evidence>
<keyword evidence="4" id="KW-1003">Cell membrane</keyword>
<sequence>MRPASSNPSPNTSAALAARAAGKRRAAGFTLIEIMVVIVILGVLAALVVPKIMSRPDEARIVAARQDISSIMQALKLYRLDNSRYPTTEQGLAALVSRPTTEPIPNNWKGGGYLEKLPKDPWGQPYQYLNPGVRGEIDVFSLGADGQAGGSANDADIGNWE</sequence>
<dbReference type="PROSITE" id="PS00409">
    <property type="entry name" value="PROKAR_NTER_METHYL"/>
    <property type="match status" value="1"/>
</dbReference>
<dbReference type="PANTHER" id="PTHR30093">
    <property type="entry name" value="GENERAL SECRETION PATHWAY PROTEIN G"/>
    <property type="match status" value="1"/>
</dbReference>
<keyword evidence="5" id="KW-0488">Methylation</keyword>
<feature type="transmembrane region" description="Helical" evidence="10">
    <location>
        <begin position="26"/>
        <end position="49"/>
    </location>
</feature>
<dbReference type="PRINTS" id="PR00813">
    <property type="entry name" value="BCTERIALGSPG"/>
</dbReference>
<reference evidence="12 13" key="1">
    <citation type="submission" date="2021-08" db="EMBL/GenBank/DDBJ databases">
        <authorList>
            <person name="Peeters C."/>
        </authorList>
    </citation>
    <scope>NUCLEOTIDE SEQUENCE [LARGE SCALE GENOMIC DNA]</scope>
    <source>
        <strain evidence="12 13">LMG 21510</strain>
    </source>
</reference>
<dbReference type="Pfam" id="PF07963">
    <property type="entry name" value="N_methyl"/>
    <property type="match status" value="1"/>
</dbReference>
<dbReference type="NCBIfam" id="TIGR02532">
    <property type="entry name" value="IV_pilin_GFxxxE"/>
    <property type="match status" value="1"/>
</dbReference>
<keyword evidence="6" id="KW-0997">Cell inner membrane</keyword>
<keyword evidence="8 10" id="KW-1133">Transmembrane helix</keyword>
<evidence type="ECO:0000256" key="2">
    <source>
        <dbReference type="ARBA" id="ARBA00009984"/>
    </source>
</evidence>
<name>A0ABM8XTC8_9BURK</name>
<proteinExistence type="inferred from homology"/>
<dbReference type="Proteomes" id="UP000721236">
    <property type="component" value="Unassembled WGS sequence"/>
</dbReference>
<evidence type="ECO:0000256" key="1">
    <source>
        <dbReference type="ARBA" id="ARBA00004377"/>
    </source>
</evidence>
<evidence type="ECO:0000313" key="12">
    <source>
        <dbReference type="EMBL" id="CAG9183601.1"/>
    </source>
</evidence>
<accession>A0ABM8XTC8</accession>
<evidence type="ECO:0000256" key="10">
    <source>
        <dbReference type="SAM" id="Phobius"/>
    </source>
</evidence>
<dbReference type="Gene3D" id="3.30.700.10">
    <property type="entry name" value="Glycoprotein, Type 4 Pilin"/>
    <property type="match status" value="1"/>
</dbReference>
<organism evidence="12 13">
    <name type="scientific">Cupriavidus respiraculi</name>
    <dbReference type="NCBI Taxonomy" id="195930"/>
    <lineage>
        <taxon>Bacteria</taxon>
        <taxon>Pseudomonadati</taxon>
        <taxon>Pseudomonadota</taxon>
        <taxon>Betaproteobacteria</taxon>
        <taxon>Burkholderiales</taxon>
        <taxon>Burkholderiaceae</taxon>
        <taxon>Cupriavidus</taxon>
    </lineage>
</organism>
<evidence type="ECO:0000256" key="3">
    <source>
        <dbReference type="ARBA" id="ARBA00020042"/>
    </source>
</evidence>
<comment type="subcellular location">
    <subcellularLocation>
        <location evidence="1">Cell inner membrane</location>
        <topology evidence="1">Single-pass membrane protein</topology>
    </subcellularLocation>
</comment>
<keyword evidence="7 10" id="KW-0812">Transmembrane</keyword>
<protein>
    <recommendedName>
        <fullName evidence="3">Type II secretion system core protein G</fullName>
    </recommendedName>
</protein>
<comment type="caution">
    <text evidence="12">The sequence shown here is derived from an EMBL/GenBank/DDBJ whole genome shotgun (WGS) entry which is preliminary data.</text>
</comment>
<dbReference type="InterPro" id="IPR010054">
    <property type="entry name" value="Type2_sec_GspG"/>
</dbReference>
<keyword evidence="13" id="KW-1185">Reference proteome</keyword>
<dbReference type="InterPro" id="IPR045584">
    <property type="entry name" value="Pilin-like"/>
</dbReference>
<dbReference type="SUPFAM" id="SSF54523">
    <property type="entry name" value="Pili subunits"/>
    <property type="match status" value="1"/>
</dbReference>
<dbReference type="InterPro" id="IPR013545">
    <property type="entry name" value="T2SS_protein-GspG_C"/>
</dbReference>
<evidence type="ECO:0000256" key="5">
    <source>
        <dbReference type="ARBA" id="ARBA00022481"/>
    </source>
</evidence>
<dbReference type="PANTHER" id="PTHR30093:SF44">
    <property type="entry name" value="TYPE II SECRETION SYSTEM CORE PROTEIN G"/>
    <property type="match status" value="1"/>
</dbReference>
<dbReference type="InterPro" id="IPR000983">
    <property type="entry name" value="Bac_GSPG_pilin"/>
</dbReference>
<evidence type="ECO:0000256" key="6">
    <source>
        <dbReference type="ARBA" id="ARBA00022519"/>
    </source>
</evidence>
<feature type="domain" description="Type II secretion system protein GspG C-terminal" evidence="11">
    <location>
        <begin position="51"/>
        <end position="160"/>
    </location>
</feature>
<evidence type="ECO:0000256" key="4">
    <source>
        <dbReference type="ARBA" id="ARBA00022475"/>
    </source>
</evidence>
<evidence type="ECO:0000259" key="11">
    <source>
        <dbReference type="Pfam" id="PF08334"/>
    </source>
</evidence>
<comment type="similarity">
    <text evidence="2">Belongs to the GSP G family.</text>
</comment>
<dbReference type="EMBL" id="CAJZAH010000009">
    <property type="protein sequence ID" value="CAG9183601.1"/>
    <property type="molecule type" value="Genomic_DNA"/>
</dbReference>
<gene>
    <name evidence="12" type="primary">xcpT</name>
    <name evidence="12" type="ORF">LMG21510_04894</name>
</gene>
<dbReference type="NCBIfam" id="TIGR01710">
    <property type="entry name" value="typeII_sec_gspG"/>
    <property type="match status" value="1"/>
</dbReference>
<evidence type="ECO:0000256" key="8">
    <source>
        <dbReference type="ARBA" id="ARBA00022989"/>
    </source>
</evidence>
<keyword evidence="9 10" id="KW-0472">Membrane</keyword>
<dbReference type="InterPro" id="IPR012902">
    <property type="entry name" value="N_methyl_site"/>
</dbReference>